<feature type="domain" description="Cyclic nucleotide-binding" evidence="11">
    <location>
        <begin position="21"/>
        <end position="141"/>
    </location>
</feature>
<dbReference type="GO" id="GO:0005524">
    <property type="term" value="F:ATP binding"/>
    <property type="evidence" value="ECO:0007669"/>
    <property type="project" value="UniProtKB-KW"/>
</dbReference>
<dbReference type="Gene3D" id="3.40.50.300">
    <property type="entry name" value="P-loop containing nucleotide triphosphate hydrolases"/>
    <property type="match status" value="1"/>
</dbReference>
<dbReference type="InterPro" id="IPR014710">
    <property type="entry name" value="RmlC-like_jellyroll"/>
</dbReference>
<dbReference type="Pfam" id="PF00664">
    <property type="entry name" value="ABC_membrane"/>
    <property type="match status" value="1"/>
</dbReference>
<feature type="transmembrane region" description="Helical" evidence="10">
    <location>
        <begin position="691"/>
        <end position="709"/>
    </location>
</feature>
<dbReference type="Proteomes" id="UP000297693">
    <property type="component" value="Unassembled WGS sequence"/>
</dbReference>
<evidence type="ECO:0000256" key="2">
    <source>
        <dbReference type="ARBA" id="ARBA00022448"/>
    </source>
</evidence>
<dbReference type="Pfam" id="PF00005">
    <property type="entry name" value="ABC_tran"/>
    <property type="match status" value="1"/>
</dbReference>
<keyword evidence="16" id="KW-1185">Reference proteome</keyword>
<dbReference type="GO" id="GO:0016887">
    <property type="term" value="F:ATP hydrolysis activity"/>
    <property type="evidence" value="ECO:0007669"/>
    <property type="project" value="InterPro"/>
</dbReference>
<keyword evidence="2" id="KW-0813">Transport</keyword>
<dbReference type="AlphaFoldDB" id="A0A4R9K3T1"/>
<evidence type="ECO:0000256" key="10">
    <source>
        <dbReference type="SAM" id="Phobius"/>
    </source>
</evidence>
<feature type="domain" description="Cyclic nucleotide-binding" evidence="11">
    <location>
        <begin position="152"/>
        <end position="253"/>
    </location>
</feature>
<dbReference type="InterPro" id="IPR005074">
    <property type="entry name" value="Peptidase_C39"/>
</dbReference>
<evidence type="ECO:0000256" key="6">
    <source>
        <dbReference type="ARBA" id="ARBA00022801"/>
    </source>
</evidence>
<gene>
    <name evidence="15" type="ORF">EHQ58_06570</name>
</gene>
<dbReference type="GO" id="GO:0005886">
    <property type="term" value="C:plasma membrane"/>
    <property type="evidence" value="ECO:0007669"/>
    <property type="project" value="UniProtKB-SubCell"/>
</dbReference>
<dbReference type="OrthoDB" id="9762778at2"/>
<name>A0A4R9K3T1_9LEPT</name>
<feature type="transmembrane region" description="Helical" evidence="10">
    <location>
        <begin position="603"/>
        <end position="621"/>
    </location>
</feature>
<dbReference type="Gene3D" id="1.20.1560.10">
    <property type="entry name" value="ABC transporter type 1, transmembrane domain"/>
    <property type="match status" value="1"/>
</dbReference>
<dbReference type="SUPFAM" id="SSF90123">
    <property type="entry name" value="ABC transporter transmembrane region"/>
    <property type="match status" value="1"/>
</dbReference>
<dbReference type="GO" id="GO:0015421">
    <property type="term" value="F:ABC-type oligopeptide transporter activity"/>
    <property type="evidence" value="ECO:0007669"/>
    <property type="project" value="TreeGrafter"/>
</dbReference>
<feature type="domain" description="ABC transmembrane type-1" evidence="13">
    <location>
        <begin position="464"/>
        <end position="744"/>
    </location>
</feature>
<proteinExistence type="predicted"/>
<evidence type="ECO:0000256" key="8">
    <source>
        <dbReference type="ARBA" id="ARBA00022989"/>
    </source>
</evidence>
<evidence type="ECO:0000259" key="12">
    <source>
        <dbReference type="PROSITE" id="PS50893"/>
    </source>
</evidence>
<dbReference type="RefSeq" id="WP_135623087.1">
    <property type="nucleotide sequence ID" value="NZ_RQGD01000022.1"/>
</dbReference>
<keyword evidence="3" id="KW-1003">Cell membrane</keyword>
<evidence type="ECO:0000313" key="16">
    <source>
        <dbReference type="Proteomes" id="UP000297693"/>
    </source>
</evidence>
<dbReference type="Pfam" id="PF03412">
    <property type="entry name" value="Peptidase_C39"/>
    <property type="match status" value="1"/>
</dbReference>
<evidence type="ECO:0000256" key="7">
    <source>
        <dbReference type="ARBA" id="ARBA00022840"/>
    </source>
</evidence>
<dbReference type="EMBL" id="RQGD01000022">
    <property type="protein sequence ID" value="TGL60161.1"/>
    <property type="molecule type" value="Genomic_DNA"/>
</dbReference>
<evidence type="ECO:0000256" key="1">
    <source>
        <dbReference type="ARBA" id="ARBA00004651"/>
    </source>
</evidence>
<keyword evidence="7 15" id="KW-0067">ATP-binding</keyword>
<dbReference type="Pfam" id="PF00027">
    <property type="entry name" value="cNMP_binding"/>
    <property type="match status" value="2"/>
</dbReference>
<feature type="transmembrane region" description="Helical" evidence="10">
    <location>
        <begin position="578"/>
        <end position="597"/>
    </location>
</feature>
<feature type="domain" description="ABC transporter" evidence="12">
    <location>
        <begin position="778"/>
        <end position="1013"/>
    </location>
</feature>
<dbReference type="SUPFAM" id="SSF51206">
    <property type="entry name" value="cAMP-binding domain-like"/>
    <property type="match status" value="2"/>
</dbReference>
<dbReference type="PANTHER" id="PTHR43394:SF1">
    <property type="entry name" value="ATP-BINDING CASSETTE SUB-FAMILY B MEMBER 10, MITOCHONDRIAL"/>
    <property type="match status" value="1"/>
</dbReference>
<dbReference type="SUPFAM" id="SSF52540">
    <property type="entry name" value="P-loop containing nucleoside triphosphate hydrolases"/>
    <property type="match status" value="1"/>
</dbReference>
<evidence type="ECO:0000256" key="3">
    <source>
        <dbReference type="ARBA" id="ARBA00022475"/>
    </source>
</evidence>
<keyword evidence="5" id="KW-0547">Nucleotide-binding</keyword>
<protein>
    <submittedName>
        <fullName evidence="15">ATP-binding cassette domain-containing protein</fullName>
    </submittedName>
</protein>
<dbReference type="InterPro" id="IPR000595">
    <property type="entry name" value="cNMP-bd_dom"/>
</dbReference>
<feature type="transmembrane region" description="Helical" evidence="10">
    <location>
        <begin position="462"/>
        <end position="483"/>
    </location>
</feature>
<dbReference type="GO" id="GO:0008233">
    <property type="term" value="F:peptidase activity"/>
    <property type="evidence" value="ECO:0007669"/>
    <property type="project" value="InterPro"/>
</dbReference>
<dbReference type="Gene3D" id="2.60.120.10">
    <property type="entry name" value="Jelly Rolls"/>
    <property type="match status" value="2"/>
</dbReference>
<dbReference type="PROSITE" id="PS50893">
    <property type="entry name" value="ABC_TRANSPORTER_2"/>
    <property type="match status" value="1"/>
</dbReference>
<dbReference type="InterPro" id="IPR003439">
    <property type="entry name" value="ABC_transporter-like_ATP-bd"/>
</dbReference>
<reference evidence="15" key="1">
    <citation type="journal article" date="2019" name="PLoS Negl. Trop. Dis.">
        <title>Revisiting the worldwide diversity of Leptospira species in the environment.</title>
        <authorList>
            <person name="Vincent A.T."/>
            <person name="Schiettekatte O."/>
            <person name="Bourhy P."/>
            <person name="Veyrier F.J."/>
            <person name="Picardeau M."/>
        </authorList>
    </citation>
    <scope>NUCLEOTIDE SEQUENCE [LARGE SCALE GENOMIC DNA]</scope>
    <source>
        <strain evidence="15">201702476</strain>
    </source>
</reference>
<keyword evidence="6" id="KW-0378">Hydrolase</keyword>
<accession>A0A4R9K3T1</accession>
<evidence type="ECO:0000256" key="5">
    <source>
        <dbReference type="ARBA" id="ARBA00022741"/>
    </source>
</evidence>
<evidence type="ECO:0000259" key="11">
    <source>
        <dbReference type="PROSITE" id="PS50042"/>
    </source>
</evidence>
<evidence type="ECO:0000313" key="15">
    <source>
        <dbReference type="EMBL" id="TGL60161.1"/>
    </source>
</evidence>
<keyword evidence="4 10" id="KW-0812">Transmembrane</keyword>
<organism evidence="15 16">
    <name type="scientific">Leptospira ognonensis</name>
    <dbReference type="NCBI Taxonomy" id="2484945"/>
    <lineage>
        <taxon>Bacteria</taxon>
        <taxon>Pseudomonadati</taxon>
        <taxon>Spirochaetota</taxon>
        <taxon>Spirochaetia</taxon>
        <taxon>Leptospirales</taxon>
        <taxon>Leptospiraceae</taxon>
        <taxon>Leptospira</taxon>
    </lineage>
</organism>
<evidence type="ECO:0000256" key="9">
    <source>
        <dbReference type="ARBA" id="ARBA00023136"/>
    </source>
</evidence>
<dbReference type="InterPro" id="IPR036640">
    <property type="entry name" value="ABC1_TM_sf"/>
</dbReference>
<evidence type="ECO:0000259" key="13">
    <source>
        <dbReference type="PROSITE" id="PS50929"/>
    </source>
</evidence>
<dbReference type="InterPro" id="IPR003593">
    <property type="entry name" value="AAA+_ATPase"/>
</dbReference>
<dbReference type="InterPro" id="IPR017871">
    <property type="entry name" value="ABC_transporter-like_CS"/>
</dbReference>
<dbReference type="FunFam" id="3.40.50.300:FF:000299">
    <property type="entry name" value="ABC transporter ATP-binding protein/permease"/>
    <property type="match status" value="1"/>
</dbReference>
<dbReference type="Gene3D" id="3.90.70.10">
    <property type="entry name" value="Cysteine proteinases"/>
    <property type="match status" value="1"/>
</dbReference>
<feature type="domain" description="Peptidase C39" evidence="14">
    <location>
        <begin position="305"/>
        <end position="431"/>
    </location>
</feature>
<comment type="caution">
    <text evidence="15">The sequence shown here is derived from an EMBL/GenBank/DDBJ whole genome shotgun (WGS) entry which is preliminary data.</text>
</comment>
<dbReference type="PROSITE" id="PS00211">
    <property type="entry name" value="ABC_TRANSPORTER_1"/>
    <property type="match status" value="1"/>
</dbReference>
<keyword evidence="8 10" id="KW-1133">Transmembrane helix</keyword>
<comment type="subcellular location">
    <subcellularLocation>
        <location evidence="1">Cell membrane</location>
        <topology evidence="1">Multi-pass membrane protein</topology>
    </subcellularLocation>
</comment>
<sequence length="1022" mass="115517">MNPEISRHAENIRKVFQNNYLFADLQPGELEDLYPDLDIKFYRTGQTIIKAGQGTKFVHFVLSGRIGIGINGKNNKQEQIGYLEKGESIGERMSLSGLTSSSDYYALEPLIIILLPVASFKKIINKFPYIEEKAKHRDAEQEKFHSVRKLSFFSELNPLEVRTLLKSIETVEVESDDYLFHEGEEGNAAYIIKSGRIHIRTENPKKIISILKSGEILGEIAIFKKQKRLASAFAAEPSIVYKIPGDALRSIIGEDKGGKLEEIVQSRLLRYSTYKTKEKEEEAVKSFESKRYEMRQGLSLISIDQVTTEQIVLVGLVCTEIALRKYEMPLPKNWKIRIKNELSRNRIPGIFELAIELEKMGFLTKQIRIKPSQLEDVTFPFFVTDEENIPCAVYAIDQLTRGVLISHPIKGVRELDLKAFLHSWDGMILNFVPAPPAMTADSGLFSFVKEIRALFSPHKSEIRWIVATTLLSSFLALSFPYFLREVVDRVLVFSDRNFLLTLFAGVGISIVFQGVFTLFRNLLMMGVMQNLEYTFLVRFFQHVLRLSLPEFRRFEPSDYTQRLKENQKILEIASRSGVALFLDLLVLPIFLTVLLLADFELTLLGLTFLVLYALIVVRVSAKIRRLSEHTFESKRKTVSFILSLVSGISIIKASSQEGNYLQKGMNEISRTILTDLRVAKRTNFLEFMGKFFEQMGMLVVIGFGINSVLEEKITLGTFLGFQVLFSLLIEPIIRICRIYEDVLQMGESRKRLMEIYSLPGEIRSQRPFGELPRLTGKIKIENLSFKYSADSPNIVSNIDLDILAGEKVAIVGRSGSGKSTLLRLIMGTLSPTEGRVLFDSFDLSTLDPEEVRIQFGTVEQQPVLFSGSIAENLCKKNPSLTRDAMYAGAKLAAVDRFVDRFPFGYETKLGEGGVGLSGGQKQRVAIARALVTNPSILFLDEPTSALDAESEAYVQSQWESMFVDRTVIQISHRLHSTVSADRIIVMDKGIIVEMGTHSELINAKGFYYHLFPSSEESSNESA</sequence>
<dbReference type="InterPro" id="IPR011527">
    <property type="entry name" value="ABC1_TM_dom"/>
</dbReference>
<dbReference type="PROSITE" id="PS50990">
    <property type="entry name" value="PEPTIDASE_C39"/>
    <property type="match status" value="1"/>
</dbReference>
<dbReference type="SMART" id="SM00100">
    <property type="entry name" value="cNMP"/>
    <property type="match status" value="2"/>
</dbReference>
<dbReference type="GO" id="GO:0006508">
    <property type="term" value="P:proteolysis"/>
    <property type="evidence" value="ECO:0007669"/>
    <property type="project" value="InterPro"/>
</dbReference>
<dbReference type="CDD" id="cd00038">
    <property type="entry name" value="CAP_ED"/>
    <property type="match status" value="2"/>
</dbReference>
<evidence type="ECO:0000256" key="4">
    <source>
        <dbReference type="ARBA" id="ARBA00022692"/>
    </source>
</evidence>
<dbReference type="InterPro" id="IPR039421">
    <property type="entry name" value="Type_1_exporter"/>
</dbReference>
<dbReference type="InterPro" id="IPR018490">
    <property type="entry name" value="cNMP-bd_dom_sf"/>
</dbReference>
<keyword evidence="9 10" id="KW-0472">Membrane</keyword>
<feature type="transmembrane region" description="Helical" evidence="10">
    <location>
        <begin position="498"/>
        <end position="519"/>
    </location>
</feature>
<dbReference type="InterPro" id="IPR027417">
    <property type="entry name" value="P-loop_NTPase"/>
</dbReference>
<evidence type="ECO:0000259" key="14">
    <source>
        <dbReference type="PROSITE" id="PS50990"/>
    </source>
</evidence>
<dbReference type="PROSITE" id="PS50929">
    <property type="entry name" value="ABC_TM1F"/>
    <property type="match status" value="1"/>
</dbReference>
<dbReference type="PANTHER" id="PTHR43394">
    <property type="entry name" value="ATP-DEPENDENT PERMEASE MDL1, MITOCHONDRIAL"/>
    <property type="match status" value="1"/>
</dbReference>
<dbReference type="SMART" id="SM00382">
    <property type="entry name" value="AAA"/>
    <property type="match status" value="1"/>
</dbReference>
<dbReference type="PROSITE" id="PS50042">
    <property type="entry name" value="CNMP_BINDING_3"/>
    <property type="match status" value="2"/>
</dbReference>